<dbReference type="Proteomes" id="UP000053989">
    <property type="component" value="Unassembled WGS sequence"/>
</dbReference>
<dbReference type="OrthoDB" id="273181at2759"/>
<dbReference type="InParanoid" id="A0A0C2ZW57"/>
<evidence type="ECO:0000313" key="1">
    <source>
        <dbReference type="EMBL" id="KIM56712.1"/>
    </source>
</evidence>
<reference evidence="1 2" key="1">
    <citation type="submission" date="2014-04" db="EMBL/GenBank/DDBJ databases">
        <authorList>
            <consortium name="DOE Joint Genome Institute"/>
            <person name="Kuo A."/>
            <person name="Kohler A."/>
            <person name="Nagy L.G."/>
            <person name="Floudas D."/>
            <person name="Copeland A."/>
            <person name="Barry K.W."/>
            <person name="Cichocki N."/>
            <person name="Veneault-Fourrey C."/>
            <person name="LaButti K."/>
            <person name="Lindquist E.A."/>
            <person name="Lipzen A."/>
            <person name="Lundell T."/>
            <person name="Morin E."/>
            <person name="Murat C."/>
            <person name="Sun H."/>
            <person name="Tunlid A."/>
            <person name="Henrissat B."/>
            <person name="Grigoriev I.V."/>
            <person name="Hibbett D.S."/>
            <person name="Martin F."/>
            <person name="Nordberg H.P."/>
            <person name="Cantor M.N."/>
            <person name="Hua S.X."/>
        </authorList>
    </citation>
    <scope>NUCLEOTIDE SEQUENCE [LARGE SCALE GENOMIC DNA]</scope>
    <source>
        <strain evidence="1 2">Foug A</strain>
    </source>
</reference>
<protein>
    <submittedName>
        <fullName evidence="1">Uncharacterized protein</fullName>
    </submittedName>
</protein>
<sequence>MCYKRIRIAIHAGHRLHLSSRLHDLPRLPLSWSRTGLELSLPTHAAELNTLGIRRILKIAAECDQDDYGLALDHKLEW</sequence>
<dbReference type="HOGENOM" id="CLU_2623409_0_0_1"/>
<dbReference type="AlphaFoldDB" id="A0A0C2ZW57"/>
<reference evidence="2" key="2">
    <citation type="submission" date="2015-01" db="EMBL/GenBank/DDBJ databases">
        <title>Evolutionary Origins and Diversification of the Mycorrhizal Mutualists.</title>
        <authorList>
            <consortium name="DOE Joint Genome Institute"/>
            <consortium name="Mycorrhizal Genomics Consortium"/>
            <person name="Kohler A."/>
            <person name="Kuo A."/>
            <person name="Nagy L.G."/>
            <person name="Floudas D."/>
            <person name="Copeland A."/>
            <person name="Barry K.W."/>
            <person name="Cichocki N."/>
            <person name="Veneault-Fourrey C."/>
            <person name="LaButti K."/>
            <person name="Lindquist E.A."/>
            <person name="Lipzen A."/>
            <person name="Lundell T."/>
            <person name="Morin E."/>
            <person name="Murat C."/>
            <person name="Riley R."/>
            <person name="Ohm R."/>
            <person name="Sun H."/>
            <person name="Tunlid A."/>
            <person name="Henrissat B."/>
            <person name="Grigoriev I.V."/>
            <person name="Hibbett D.S."/>
            <person name="Martin F."/>
        </authorList>
    </citation>
    <scope>NUCLEOTIDE SEQUENCE [LARGE SCALE GENOMIC DNA]</scope>
    <source>
        <strain evidence="2">Foug A</strain>
    </source>
</reference>
<keyword evidence="2" id="KW-1185">Reference proteome</keyword>
<dbReference type="EMBL" id="KN822111">
    <property type="protein sequence ID" value="KIM56712.1"/>
    <property type="molecule type" value="Genomic_DNA"/>
</dbReference>
<evidence type="ECO:0000313" key="2">
    <source>
        <dbReference type="Proteomes" id="UP000053989"/>
    </source>
</evidence>
<accession>A0A0C2ZW57</accession>
<organism evidence="1 2">
    <name type="scientific">Scleroderma citrinum Foug A</name>
    <dbReference type="NCBI Taxonomy" id="1036808"/>
    <lineage>
        <taxon>Eukaryota</taxon>
        <taxon>Fungi</taxon>
        <taxon>Dikarya</taxon>
        <taxon>Basidiomycota</taxon>
        <taxon>Agaricomycotina</taxon>
        <taxon>Agaricomycetes</taxon>
        <taxon>Agaricomycetidae</taxon>
        <taxon>Boletales</taxon>
        <taxon>Sclerodermatineae</taxon>
        <taxon>Sclerodermataceae</taxon>
        <taxon>Scleroderma</taxon>
    </lineage>
</organism>
<gene>
    <name evidence="1" type="ORF">SCLCIDRAFT_210735</name>
</gene>
<proteinExistence type="predicted"/>
<name>A0A0C2ZW57_9AGAM</name>